<comment type="function">
    <text evidence="4">Involved in the assembly of mitochondrial and cytoplasmic iron-sulfur proteins. Probably involved in the binding of an intermediate of Fe/S cluster assembly.</text>
</comment>
<dbReference type="NCBIfam" id="TIGR00049">
    <property type="entry name" value="iron-sulfur cluster assembly accessory protein"/>
    <property type="match status" value="1"/>
</dbReference>
<dbReference type="GO" id="GO:0042254">
    <property type="term" value="P:ribosome biogenesis"/>
    <property type="evidence" value="ECO:0007669"/>
    <property type="project" value="UniProtKB-UniRule"/>
</dbReference>
<dbReference type="FunFam" id="2.60.300.12:FF:000001">
    <property type="entry name" value="Iron-binding protein IscA"/>
    <property type="match status" value="1"/>
</dbReference>
<dbReference type="InterPro" id="IPR031167">
    <property type="entry name" value="G_OBG"/>
</dbReference>
<dbReference type="InterPro" id="IPR017870">
    <property type="entry name" value="FeS_cluster_insertion_CS"/>
</dbReference>
<feature type="domain" description="Obg" evidence="8">
    <location>
        <begin position="1"/>
        <end position="77"/>
    </location>
</feature>
<dbReference type="PANTHER" id="PTHR11702">
    <property type="entry name" value="DEVELOPMENTALLY REGULATED GTP-BINDING PROTEIN-RELATED"/>
    <property type="match status" value="1"/>
</dbReference>
<name>A0AAJ5YY33_9BASI</name>
<feature type="domain" description="OBG-type G" evidence="7">
    <location>
        <begin position="78"/>
        <end position="286"/>
    </location>
</feature>
<evidence type="ECO:0000256" key="6">
    <source>
        <dbReference type="SAM" id="MobiDB-lite"/>
    </source>
</evidence>
<accession>A0AAJ5YY33</accession>
<dbReference type="GO" id="GO:0005525">
    <property type="term" value="F:GTP binding"/>
    <property type="evidence" value="ECO:0007669"/>
    <property type="project" value="UniProtKB-KW"/>
</dbReference>
<dbReference type="GO" id="GO:0016491">
    <property type="term" value="F:oxidoreductase activity"/>
    <property type="evidence" value="ECO:0007669"/>
    <property type="project" value="UniProtKB-KW"/>
</dbReference>
<proteinExistence type="inferred from homology"/>
<keyword evidence="10" id="KW-1185">Reference proteome</keyword>
<evidence type="ECO:0000256" key="1">
    <source>
        <dbReference type="ARBA" id="ARBA00006718"/>
    </source>
</evidence>
<evidence type="ECO:0000259" key="7">
    <source>
        <dbReference type="PROSITE" id="PS51710"/>
    </source>
</evidence>
<dbReference type="Gene3D" id="3.40.50.300">
    <property type="entry name" value="P-loop containing nucleotide triphosphate hydrolases"/>
    <property type="match status" value="1"/>
</dbReference>
<evidence type="ECO:0000256" key="2">
    <source>
        <dbReference type="ARBA" id="ARBA00022741"/>
    </source>
</evidence>
<dbReference type="SUPFAM" id="SSF89360">
    <property type="entry name" value="HesB-like domain"/>
    <property type="match status" value="1"/>
</dbReference>
<dbReference type="Gene3D" id="2.60.300.12">
    <property type="entry name" value="HesB-like domain"/>
    <property type="match status" value="1"/>
</dbReference>
<dbReference type="Proteomes" id="UP001217582">
    <property type="component" value="Chromosome 1"/>
</dbReference>
<dbReference type="GO" id="GO:0003924">
    <property type="term" value="F:GTPase activity"/>
    <property type="evidence" value="ECO:0007669"/>
    <property type="project" value="InterPro"/>
</dbReference>
<dbReference type="InterPro" id="IPR045086">
    <property type="entry name" value="OBG_GTPase"/>
</dbReference>
<dbReference type="PROSITE" id="PS01152">
    <property type="entry name" value="HESB"/>
    <property type="match status" value="1"/>
</dbReference>
<dbReference type="Pfam" id="PF01521">
    <property type="entry name" value="Fe-S_biosyn"/>
    <property type="match status" value="1"/>
</dbReference>
<dbReference type="InterPro" id="IPR027417">
    <property type="entry name" value="P-loop_NTPase"/>
</dbReference>
<sequence length="412" mass="45715">MTNLEPYEVSDIRADAGWYMDMDLPTPPEERGILLARGGEGGLGNPHFLLEKYHAPKIATQGMPGESLLLSLEYKQPSDIGLVGLPNAGKSTLLRCLSRADAEVGSYSFTTLSPNFGVMRFGPNGHMFLQDDGNEHEMQRLTVADMPGIIEDASKNKGLGHEFLRHIERCSMLVYVIDFGPNNPRPSSEVLILNRELEQYRPGLIDRVALVVANKADLLGGTHNPYTDEDAREKLLRFRQDVDMIFEPRTVPGLRMVASDATLSSDSGLTKERLGQASPSPKTSVSEKRSKVSERIQQRAQKKAAITLTPTAVEHMRRLMRASDGPKLVRVGVKNKGCAGMSYHLDYVEPGQEGKFDERVKQDDVEVLIDSRALFSIIGSEMDWKEDRMSARFVFNNPNVKDACGCGESFMV</sequence>
<evidence type="ECO:0000313" key="9">
    <source>
        <dbReference type="EMBL" id="WFD14015.1"/>
    </source>
</evidence>
<dbReference type="Pfam" id="PF01926">
    <property type="entry name" value="MMR_HSR1"/>
    <property type="match status" value="1"/>
</dbReference>
<dbReference type="SUPFAM" id="SSF52540">
    <property type="entry name" value="P-loop containing nucleoside triphosphate hydrolases"/>
    <property type="match status" value="1"/>
</dbReference>
<keyword evidence="3" id="KW-0342">GTP-binding</keyword>
<dbReference type="GO" id="GO:0016226">
    <property type="term" value="P:iron-sulfur cluster assembly"/>
    <property type="evidence" value="ECO:0007669"/>
    <property type="project" value="InterPro"/>
</dbReference>
<organism evidence="9 10">
    <name type="scientific">Malassezia arunalokei</name>
    <dbReference type="NCBI Taxonomy" id="1514897"/>
    <lineage>
        <taxon>Eukaryota</taxon>
        <taxon>Fungi</taxon>
        <taxon>Dikarya</taxon>
        <taxon>Basidiomycota</taxon>
        <taxon>Ustilaginomycotina</taxon>
        <taxon>Malasseziomycetes</taxon>
        <taxon>Malasseziales</taxon>
        <taxon>Malasseziaceae</taxon>
        <taxon>Malassezia</taxon>
    </lineage>
</organism>
<dbReference type="InterPro" id="IPR036726">
    <property type="entry name" value="GTP1_OBG_dom_sf"/>
</dbReference>
<evidence type="ECO:0000259" key="8">
    <source>
        <dbReference type="PROSITE" id="PS51883"/>
    </source>
</evidence>
<dbReference type="PROSITE" id="PS51883">
    <property type="entry name" value="OBG"/>
    <property type="match status" value="1"/>
</dbReference>
<comment type="similarity">
    <text evidence="1">Belongs to the HesB/IscA family.</text>
</comment>
<dbReference type="AlphaFoldDB" id="A0AAJ5YY33"/>
<dbReference type="InterPro" id="IPR000361">
    <property type="entry name" value="ATAP_core_dom"/>
</dbReference>
<dbReference type="InterPro" id="IPR016092">
    <property type="entry name" value="ATAP"/>
</dbReference>
<dbReference type="GO" id="GO:0005739">
    <property type="term" value="C:mitochondrion"/>
    <property type="evidence" value="ECO:0007669"/>
    <property type="project" value="TreeGrafter"/>
</dbReference>
<dbReference type="Pfam" id="PF01018">
    <property type="entry name" value="GTP1_OBG"/>
    <property type="match status" value="1"/>
</dbReference>
<dbReference type="InterPro" id="IPR035903">
    <property type="entry name" value="HesB-like_dom_sf"/>
</dbReference>
<reference evidence="9 10" key="1">
    <citation type="submission" date="2023-03" db="EMBL/GenBank/DDBJ databases">
        <title>Mating type loci evolution in Malassezia.</title>
        <authorList>
            <person name="Coelho M.A."/>
        </authorList>
    </citation>
    <scope>NUCLEOTIDE SEQUENCE [LARGE SCALE GENOMIC DNA]</scope>
    <source>
        <strain evidence="9 10">CBS 13387</strain>
    </source>
</reference>
<keyword evidence="9" id="KW-0560">Oxidoreductase</keyword>
<dbReference type="GO" id="GO:0051536">
    <property type="term" value="F:iron-sulfur cluster binding"/>
    <property type="evidence" value="ECO:0007669"/>
    <property type="project" value="InterPro"/>
</dbReference>
<dbReference type="InterPro" id="IPR006169">
    <property type="entry name" value="GTP1_OBG_dom"/>
</dbReference>
<dbReference type="PANTHER" id="PTHR11702:SF31">
    <property type="entry name" value="MITOCHONDRIAL RIBOSOME-ASSOCIATED GTPASE 2"/>
    <property type="match status" value="1"/>
</dbReference>
<dbReference type="InterPro" id="IPR006073">
    <property type="entry name" value="GTP-bd"/>
</dbReference>
<evidence type="ECO:0000313" key="10">
    <source>
        <dbReference type="Proteomes" id="UP001217582"/>
    </source>
</evidence>
<dbReference type="SUPFAM" id="SSF82051">
    <property type="entry name" value="Obg GTP-binding protein N-terminal domain"/>
    <property type="match status" value="1"/>
</dbReference>
<feature type="region of interest" description="Disordered" evidence="6">
    <location>
        <begin position="265"/>
        <end position="292"/>
    </location>
</feature>
<dbReference type="PROSITE" id="PS51710">
    <property type="entry name" value="G_OBG"/>
    <property type="match status" value="1"/>
</dbReference>
<dbReference type="CDD" id="cd01898">
    <property type="entry name" value="Obg"/>
    <property type="match status" value="1"/>
</dbReference>
<dbReference type="Gene3D" id="2.70.210.12">
    <property type="entry name" value="GTP1/OBG domain"/>
    <property type="match status" value="1"/>
</dbReference>
<dbReference type="EMBL" id="CP119916">
    <property type="protein sequence ID" value="WFD14015.1"/>
    <property type="molecule type" value="Genomic_DNA"/>
</dbReference>
<protein>
    <recommendedName>
        <fullName evidence="5">Iron-sulfur assembly protein 1</fullName>
    </recommendedName>
</protein>
<dbReference type="PRINTS" id="PR00326">
    <property type="entry name" value="GTP1OBG"/>
</dbReference>
<evidence type="ECO:0000256" key="4">
    <source>
        <dbReference type="ARBA" id="ARBA00054873"/>
    </source>
</evidence>
<keyword evidence="2" id="KW-0547">Nucleotide-binding</keyword>
<evidence type="ECO:0000256" key="5">
    <source>
        <dbReference type="ARBA" id="ARBA00071673"/>
    </source>
</evidence>
<evidence type="ECO:0000256" key="3">
    <source>
        <dbReference type="ARBA" id="ARBA00023134"/>
    </source>
</evidence>
<gene>
    <name evidence="9" type="primary">MTG2</name>
    <name evidence="9" type="ORF">MARU1_000010</name>
</gene>